<dbReference type="SUPFAM" id="SSF53098">
    <property type="entry name" value="Ribonuclease H-like"/>
    <property type="match status" value="1"/>
</dbReference>
<dbReference type="Pfam" id="PF13546">
    <property type="entry name" value="DDE_5"/>
    <property type="match status" value="1"/>
</dbReference>
<name>A0A2W4QYM0_9GAMM</name>
<evidence type="ECO:0000256" key="1">
    <source>
        <dbReference type="SAM" id="MobiDB-lite"/>
    </source>
</evidence>
<evidence type="ECO:0000259" key="2">
    <source>
        <dbReference type="Pfam" id="PF13546"/>
    </source>
</evidence>
<protein>
    <recommendedName>
        <fullName evidence="2">Transposase IS701-like DDE domain-containing protein</fullName>
    </recommendedName>
</protein>
<comment type="caution">
    <text evidence="3">The sequence shown here is derived from an EMBL/GenBank/DDBJ whole genome shotgun (WGS) entry which is preliminary data.</text>
</comment>
<evidence type="ECO:0000313" key="3">
    <source>
        <dbReference type="EMBL" id="PZN75139.1"/>
    </source>
</evidence>
<dbReference type="InterPro" id="IPR012337">
    <property type="entry name" value="RNaseH-like_sf"/>
</dbReference>
<gene>
    <name evidence="3" type="ORF">DM484_19505</name>
</gene>
<dbReference type="AlphaFoldDB" id="A0A2W4QYM0"/>
<dbReference type="InterPro" id="IPR038721">
    <property type="entry name" value="IS701-like_DDE_dom"/>
</dbReference>
<reference evidence="3 4" key="1">
    <citation type="journal article" date="2018" name="Aquat. Microb. Ecol.">
        <title>Gammaproteobacterial methanotrophs dominate.</title>
        <authorList>
            <person name="Rissanen A.J."/>
            <person name="Saarenheimo J."/>
            <person name="Tiirola M."/>
            <person name="Peura S."/>
            <person name="Aalto S.L."/>
            <person name="Karvinen A."/>
            <person name="Nykanen H."/>
        </authorList>
    </citation>
    <scope>NUCLEOTIDE SEQUENCE [LARGE SCALE GENOMIC DNA]</scope>
    <source>
        <strain evidence="3">AMbin10</strain>
    </source>
</reference>
<feature type="region of interest" description="Disordered" evidence="1">
    <location>
        <begin position="38"/>
        <end position="73"/>
    </location>
</feature>
<feature type="domain" description="Transposase IS701-like DDE" evidence="2">
    <location>
        <begin position="100"/>
        <end position="187"/>
    </location>
</feature>
<organism evidence="3 4">
    <name type="scientific">Candidatus Methylumidiphilus alinenensis</name>
    <dbReference type="NCBI Taxonomy" id="2202197"/>
    <lineage>
        <taxon>Bacteria</taxon>
        <taxon>Pseudomonadati</taxon>
        <taxon>Pseudomonadota</taxon>
        <taxon>Gammaproteobacteria</taxon>
        <taxon>Methylococcales</taxon>
        <taxon>Candidatus Methylumidiphilus</taxon>
    </lineage>
</organism>
<evidence type="ECO:0000313" key="4">
    <source>
        <dbReference type="Proteomes" id="UP000249396"/>
    </source>
</evidence>
<feature type="compositionally biased region" description="Low complexity" evidence="1">
    <location>
        <begin position="59"/>
        <end position="68"/>
    </location>
</feature>
<dbReference type="Proteomes" id="UP000249396">
    <property type="component" value="Unassembled WGS sequence"/>
</dbReference>
<accession>A0A2W4QYM0</accession>
<proteinExistence type="predicted"/>
<sequence>MGWAFFFFDLQEGAPRPVLFEPVIGASRNTRLLPFDHRTTGARRGQGKCAESCQGETPQAGQAQGQRQQKQEGCGAIPVPNAVARLHPCRIETGRGGFGHRRVVYDGALGNNAGLQGVTQTGLHLISKLRHDSKLYFPFAGEYSGKGRRRKYGDKLTPDALMDAHLKAESVEKDIRTRVYQAQAWHRNFPELLNVVVIVKTDMKTGRTAKVLLFSDDLALASETLIHYYSLRFQIEFNFRDAKQYWGLEDFMNIKEAQVGTTPTSPCSW</sequence>
<dbReference type="EMBL" id="QJPH01000399">
    <property type="protein sequence ID" value="PZN75139.1"/>
    <property type="molecule type" value="Genomic_DNA"/>
</dbReference>